<organism evidence="13 14">
    <name type="scientific">Candidatus Vallotiella hemipterorum</name>
    <dbReference type="NCBI Taxonomy" id="1177213"/>
    <lineage>
        <taxon>Bacteria</taxon>
        <taxon>Pseudomonadati</taxon>
        <taxon>Pseudomonadota</taxon>
        <taxon>Betaproteobacteria</taxon>
        <taxon>Burkholderiales</taxon>
        <taxon>Burkholderiaceae</taxon>
        <taxon>Candidatus Vallotiella</taxon>
    </lineage>
</organism>
<keyword evidence="3" id="KW-0813">Transport</keyword>
<dbReference type="GO" id="GO:0070069">
    <property type="term" value="C:cytochrome complex"/>
    <property type="evidence" value="ECO:0007669"/>
    <property type="project" value="TreeGrafter"/>
</dbReference>
<evidence type="ECO:0000256" key="6">
    <source>
        <dbReference type="ARBA" id="ARBA00022692"/>
    </source>
</evidence>
<sequence>MLYIEVNVTKKITMIDYPTLKVIWWALIGFLLLGFALTDGFDMGVGTLLPFIGKTDTERRVIINAIGPTWEGNQVWLITAGGAMFAAWPIVYAASFSSFYFAMLLVLFALFMRPVGFEYRAKRDDPRWRASWDWALFAGSAIPVLVFGIAFGNLLQGVPFYLDEEMRISYQGNFFELLNPFALLCGAISSSMLIAHGAAFLRIKTDGVIAHRATRILFIAALIAAVLFIIAGILVATRITGFKITQAAPLDAAANPLLKRVFTSPGLWMSNYTAYPWTMLAPALGIIAGMLAPMLALSRFTIWNFIVTGLLVIGIILTAGISMFPFIMPSSINPASSLTLWDSTSSYQTLSIMLFVVIIFIPLIVLYTGWVYRVMRGKVTEQEVKNNIHSMY</sequence>
<keyword evidence="4" id="KW-1003">Cell membrane</keyword>
<dbReference type="EMBL" id="OU343031">
    <property type="protein sequence ID" value="CAG7596439.1"/>
    <property type="molecule type" value="Genomic_DNA"/>
</dbReference>
<keyword evidence="9 12" id="KW-1133">Transmembrane helix</keyword>
<dbReference type="GO" id="GO:0019646">
    <property type="term" value="P:aerobic electron transport chain"/>
    <property type="evidence" value="ECO:0007669"/>
    <property type="project" value="TreeGrafter"/>
</dbReference>
<dbReference type="GO" id="GO:0016682">
    <property type="term" value="F:oxidoreductase activity, acting on diphenols and related substances as donors, oxygen as acceptor"/>
    <property type="evidence" value="ECO:0007669"/>
    <property type="project" value="TreeGrafter"/>
</dbReference>
<feature type="transmembrane region" description="Helical" evidence="12">
    <location>
        <begin position="213"/>
        <end position="236"/>
    </location>
</feature>
<keyword evidence="11 12" id="KW-0472">Membrane</keyword>
<evidence type="ECO:0000256" key="2">
    <source>
        <dbReference type="ARBA" id="ARBA00007543"/>
    </source>
</evidence>
<dbReference type="NCBIfam" id="TIGR00203">
    <property type="entry name" value="cydB"/>
    <property type="match status" value="1"/>
</dbReference>
<accession>A0A916NF40</accession>
<dbReference type="GO" id="GO:0009055">
    <property type="term" value="F:electron transfer activity"/>
    <property type="evidence" value="ECO:0007669"/>
    <property type="project" value="TreeGrafter"/>
</dbReference>
<dbReference type="Pfam" id="PF02322">
    <property type="entry name" value="Cyt_bd_oxida_II"/>
    <property type="match status" value="1"/>
</dbReference>
<keyword evidence="6 12" id="KW-0812">Transmembrane</keyword>
<keyword evidence="5" id="KW-0349">Heme</keyword>
<keyword evidence="10" id="KW-0408">Iron</keyword>
<feature type="transmembrane region" description="Helical" evidence="12">
    <location>
        <begin position="274"/>
        <end position="295"/>
    </location>
</feature>
<feature type="transmembrane region" description="Helical" evidence="12">
    <location>
        <begin position="181"/>
        <end position="201"/>
    </location>
</feature>
<keyword evidence="7" id="KW-0479">Metal-binding</keyword>
<dbReference type="AlphaFoldDB" id="A0A916NF40"/>
<evidence type="ECO:0000256" key="11">
    <source>
        <dbReference type="ARBA" id="ARBA00023136"/>
    </source>
</evidence>
<evidence type="ECO:0000256" key="9">
    <source>
        <dbReference type="ARBA" id="ARBA00022989"/>
    </source>
</evidence>
<dbReference type="GO" id="GO:0005886">
    <property type="term" value="C:plasma membrane"/>
    <property type="evidence" value="ECO:0007669"/>
    <property type="project" value="UniProtKB-SubCell"/>
</dbReference>
<feature type="transmembrane region" description="Helical" evidence="12">
    <location>
        <begin position="90"/>
        <end position="111"/>
    </location>
</feature>
<dbReference type="KEGG" id="vtr:MYVALT_G_01010"/>
<reference evidence="13" key="1">
    <citation type="submission" date="2021-06" db="EMBL/GenBank/DDBJ databases">
        <authorList>
            <person name="Szabo G."/>
        </authorList>
    </citation>
    <scope>NUCLEOTIDE SEQUENCE</scope>
    <source>
        <strain evidence="13">MYVALT</strain>
    </source>
</reference>
<evidence type="ECO:0000256" key="12">
    <source>
        <dbReference type="SAM" id="Phobius"/>
    </source>
</evidence>
<evidence type="ECO:0000256" key="8">
    <source>
        <dbReference type="ARBA" id="ARBA00022982"/>
    </source>
</evidence>
<evidence type="ECO:0000256" key="5">
    <source>
        <dbReference type="ARBA" id="ARBA00022617"/>
    </source>
</evidence>
<keyword evidence="8" id="KW-0249">Electron transport</keyword>
<feature type="transmembrane region" description="Helical" evidence="12">
    <location>
        <begin position="132"/>
        <end position="161"/>
    </location>
</feature>
<evidence type="ECO:0000256" key="10">
    <source>
        <dbReference type="ARBA" id="ARBA00023004"/>
    </source>
</evidence>
<dbReference type="PIRSF" id="PIRSF000267">
    <property type="entry name" value="Cyt_oxidse_sub2"/>
    <property type="match status" value="1"/>
</dbReference>
<dbReference type="PANTHER" id="PTHR43141">
    <property type="entry name" value="CYTOCHROME BD2 SUBUNIT II"/>
    <property type="match status" value="1"/>
</dbReference>
<feature type="transmembrane region" description="Helical" evidence="12">
    <location>
        <begin position="20"/>
        <end position="38"/>
    </location>
</feature>
<keyword evidence="14" id="KW-1185">Reference proteome</keyword>
<feature type="transmembrane region" description="Helical" evidence="12">
    <location>
        <begin position="302"/>
        <end position="327"/>
    </location>
</feature>
<evidence type="ECO:0000313" key="13">
    <source>
        <dbReference type="EMBL" id="CAG7596439.1"/>
    </source>
</evidence>
<feature type="transmembrane region" description="Helical" evidence="12">
    <location>
        <begin position="347"/>
        <end position="372"/>
    </location>
</feature>
<proteinExistence type="inferred from homology"/>
<evidence type="ECO:0000256" key="7">
    <source>
        <dbReference type="ARBA" id="ARBA00022723"/>
    </source>
</evidence>
<comment type="subcellular location">
    <subcellularLocation>
        <location evidence="1">Cell membrane</location>
        <topology evidence="1">Multi-pass membrane protein</topology>
    </subcellularLocation>
</comment>
<protein>
    <submittedName>
        <fullName evidence="13">Cytochrome bd-I ubiquinol oxidase subunit 2</fullName>
    </submittedName>
</protein>
<dbReference type="GO" id="GO:0046872">
    <property type="term" value="F:metal ion binding"/>
    <property type="evidence" value="ECO:0007669"/>
    <property type="project" value="UniProtKB-KW"/>
</dbReference>
<name>A0A916NF40_9BURK</name>
<evidence type="ECO:0000256" key="1">
    <source>
        <dbReference type="ARBA" id="ARBA00004651"/>
    </source>
</evidence>
<dbReference type="PANTHER" id="PTHR43141:SF5">
    <property type="entry name" value="CYTOCHROME BD-I UBIQUINOL OXIDASE SUBUNIT 2"/>
    <property type="match status" value="1"/>
</dbReference>
<gene>
    <name evidence="13" type="primary">cydB</name>
    <name evidence="13" type="ORF">MYVALT_G_01010</name>
</gene>
<dbReference type="Proteomes" id="UP000693996">
    <property type="component" value="Chromosome"/>
</dbReference>
<comment type="similarity">
    <text evidence="2">Belongs to the cytochrome ubiquinol oxidase subunit 2 family.</text>
</comment>
<evidence type="ECO:0000256" key="3">
    <source>
        <dbReference type="ARBA" id="ARBA00022448"/>
    </source>
</evidence>
<evidence type="ECO:0000313" key="14">
    <source>
        <dbReference type="Proteomes" id="UP000693996"/>
    </source>
</evidence>
<evidence type="ECO:0000256" key="4">
    <source>
        <dbReference type="ARBA" id="ARBA00022475"/>
    </source>
</evidence>
<dbReference type="InterPro" id="IPR003317">
    <property type="entry name" value="Cyt-d_oxidase_su2"/>
</dbReference>